<protein>
    <submittedName>
        <fullName evidence="2">Uncharacterized protein</fullName>
    </submittedName>
</protein>
<dbReference type="RefSeq" id="WP_088543789.1">
    <property type="nucleotide sequence ID" value="NZ_CP116347.1"/>
</dbReference>
<reference evidence="2 3" key="1">
    <citation type="submission" date="2023-01" db="EMBL/GenBank/DDBJ databases">
        <title>Genome sequence resource and annotation of Enterobacter ludwigii, an economically important pathogen of seedling wilt with strawberry.</title>
        <authorList>
            <person name="Xie Y."/>
        </authorList>
    </citation>
    <scope>NUCLEOTIDE SEQUENCE [LARGE SCALE GENOMIC DNA]</scope>
    <source>
        <strain evidence="2 3">CM-TZ4</strain>
    </source>
</reference>
<keyword evidence="3" id="KW-1185">Reference proteome</keyword>
<keyword evidence="1" id="KW-0175">Coiled coil</keyword>
<dbReference type="AlphaFoldDB" id="A0AAX3LFB0"/>
<dbReference type="Proteomes" id="UP001210538">
    <property type="component" value="Chromosome"/>
</dbReference>
<evidence type="ECO:0000313" key="3">
    <source>
        <dbReference type="Proteomes" id="UP001210538"/>
    </source>
</evidence>
<organism evidence="2 3">
    <name type="scientific">Enterobacter ludwigii</name>
    <dbReference type="NCBI Taxonomy" id="299767"/>
    <lineage>
        <taxon>Bacteria</taxon>
        <taxon>Pseudomonadati</taxon>
        <taxon>Pseudomonadota</taxon>
        <taxon>Gammaproteobacteria</taxon>
        <taxon>Enterobacterales</taxon>
        <taxon>Enterobacteriaceae</taxon>
        <taxon>Enterobacter</taxon>
        <taxon>Enterobacter cloacae complex</taxon>
    </lineage>
</organism>
<accession>A0AAX3LFB0</accession>
<dbReference type="EMBL" id="CP116347">
    <property type="protein sequence ID" value="WCE14741.1"/>
    <property type="molecule type" value="Genomic_DNA"/>
</dbReference>
<evidence type="ECO:0000313" key="2">
    <source>
        <dbReference type="EMBL" id="WCE14741.1"/>
    </source>
</evidence>
<feature type="coiled-coil region" evidence="1">
    <location>
        <begin position="49"/>
        <end position="76"/>
    </location>
</feature>
<name>A0AAX3LFB0_9ENTR</name>
<sequence length="90" mass="10310">MDIGTILALVISGCVFLYTIFRDNTKDTDDLLTRVSELETKQAVQESSIDRIESDQDKMRDSLAKLEAQIHDLDVKIEKIITILEQKQKQ</sequence>
<proteinExistence type="predicted"/>
<gene>
    <name evidence="2" type="ORF">PHA72_07710</name>
</gene>
<evidence type="ECO:0000256" key="1">
    <source>
        <dbReference type="SAM" id="Coils"/>
    </source>
</evidence>